<dbReference type="CDD" id="cd00093">
    <property type="entry name" value="HTH_XRE"/>
    <property type="match status" value="1"/>
</dbReference>
<reference evidence="3 4" key="1">
    <citation type="submission" date="2014-05" db="EMBL/GenBank/DDBJ databases">
        <title>Draft Genome Sequence of Kitasatospora cheerisanensis KCTC 2395.</title>
        <authorList>
            <person name="Nam D.H."/>
        </authorList>
    </citation>
    <scope>NUCLEOTIDE SEQUENCE [LARGE SCALE GENOMIC DNA]</scope>
    <source>
        <strain evidence="3 4">KCTC 2395</strain>
    </source>
</reference>
<protein>
    <recommendedName>
        <fullName evidence="2">HTH cro/C1-type domain-containing protein</fullName>
    </recommendedName>
</protein>
<comment type="caution">
    <text evidence="3">The sequence shown here is derived from an EMBL/GenBank/DDBJ whole genome shotgun (WGS) entry which is preliminary data.</text>
</comment>
<dbReference type="EMBL" id="JNBY01000095">
    <property type="protein sequence ID" value="KDN83491.1"/>
    <property type="molecule type" value="Genomic_DNA"/>
</dbReference>
<dbReference type="SMART" id="SM00530">
    <property type="entry name" value="HTH_XRE"/>
    <property type="match status" value="1"/>
</dbReference>
<dbReference type="GO" id="GO:0003677">
    <property type="term" value="F:DNA binding"/>
    <property type="evidence" value="ECO:0007669"/>
    <property type="project" value="UniProtKB-KW"/>
</dbReference>
<evidence type="ECO:0000313" key="4">
    <source>
        <dbReference type="Proteomes" id="UP000027178"/>
    </source>
</evidence>
<proteinExistence type="predicted"/>
<dbReference type="Proteomes" id="UP000027178">
    <property type="component" value="Unassembled WGS sequence"/>
</dbReference>
<evidence type="ECO:0000313" key="3">
    <source>
        <dbReference type="EMBL" id="KDN83491.1"/>
    </source>
</evidence>
<sequence>MSDTTTGQRLRELRRMRHMTVSALATAAHISVSALEKYERDDRNPPPGTLIRLAKALGVGVDRLTGQPFMNGAESEDQVQLVIPELRRIMLCYDSPDDLSVRPRPLPVLADEMREIARMRQDGAYVQMGPLLAPLLTEMTHVALGSAGREQAQAFGWLARGYRAANSMAHKLGYHDLSLTAIERVRWAASRSYDPLMQVVAAYLKAGAMLRMGSHSAARRLLLGLVDEVLRLAPEECPTDAHNAVIGALYLKLAVLEARDGQADRSTSYLAEARAVAQLMRGQDTTHYELSFGPANVRIHEIAALIDQGDTEQALARLHEWG</sequence>
<dbReference type="GO" id="GO:0003700">
    <property type="term" value="F:DNA-binding transcription factor activity"/>
    <property type="evidence" value="ECO:0007669"/>
    <property type="project" value="TreeGrafter"/>
</dbReference>
<dbReference type="InterPro" id="IPR001387">
    <property type="entry name" value="Cro/C1-type_HTH"/>
</dbReference>
<dbReference type="AlphaFoldDB" id="A0A066YZH7"/>
<dbReference type="PATRIC" id="fig|1348663.4.peg.4808"/>
<keyword evidence="1" id="KW-0238">DNA-binding</keyword>
<dbReference type="PROSITE" id="PS50943">
    <property type="entry name" value="HTH_CROC1"/>
    <property type="match status" value="1"/>
</dbReference>
<name>A0A066YZH7_9ACTN</name>
<dbReference type="SUPFAM" id="SSF47413">
    <property type="entry name" value="lambda repressor-like DNA-binding domains"/>
    <property type="match status" value="1"/>
</dbReference>
<gene>
    <name evidence="3" type="ORF">KCH_49730</name>
</gene>
<dbReference type="GO" id="GO:0005829">
    <property type="term" value="C:cytosol"/>
    <property type="evidence" value="ECO:0007669"/>
    <property type="project" value="TreeGrafter"/>
</dbReference>
<dbReference type="InterPro" id="IPR010982">
    <property type="entry name" value="Lambda_DNA-bd_dom_sf"/>
</dbReference>
<dbReference type="PANTHER" id="PTHR46797">
    <property type="entry name" value="HTH-TYPE TRANSCRIPTIONAL REGULATOR"/>
    <property type="match status" value="1"/>
</dbReference>
<dbReference type="Gene3D" id="1.10.260.40">
    <property type="entry name" value="lambda repressor-like DNA-binding domains"/>
    <property type="match status" value="1"/>
</dbReference>
<dbReference type="InterPro" id="IPR050807">
    <property type="entry name" value="TransReg_Diox_bact_type"/>
</dbReference>
<dbReference type="RefSeq" id="WP_035866005.1">
    <property type="nucleotide sequence ID" value="NZ_KK853997.1"/>
</dbReference>
<feature type="domain" description="HTH cro/C1-type" evidence="2">
    <location>
        <begin position="10"/>
        <end position="64"/>
    </location>
</feature>
<dbReference type="eggNOG" id="COG1396">
    <property type="taxonomic scope" value="Bacteria"/>
</dbReference>
<dbReference type="HOGENOM" id="CLU_033540_2_0_11"/>
<evidence type="ECO:0000259" key="2">
    <source>
        <dbReference type="PROSITE" id="PS50943"/>
    </source>
</evidence>
<keyword evidence="4" id="KW-1185">Reference proteome</keyword>
<dbReference type="Pfam" id="PF01381">
    <property type="entry name" value="HTH_3"/>
    <property type="match status" value="1"/>
</dbReference>
<evidence type="ECO:0000256" key="1">
    <source>
        <dbReference type="ARBA" id="ARBA00023125"/>
    </source>
</evidence>
<accession>A0A066YZH7</accession>
<dbReference type="PANTHER" id="PTHR46797:SF1">
    <property type="entry name" value="METHYLPHOSPHONATE SYNTHASE"/>
    <property type="match status" value="1"/>
</dbReference>
<organism evidence="3 4">
    <name type="scientific">Kitasatospora cheerisanensis KCTC 2395</name>
    <dbReference type="NCBI Taxonomy" id="1348663"/>
    <lineage>
        <taxon>Bacteria</taxon>
        <taxon>Bacillati</taxon>
        <taxon>Actinomycetota</taxon>
        <taxon>Actinomycetes</taxon>
        <taxon>Kitasatosporales</taxon>
        <taxon>Streptomycetaceae</taxon>
        <taxon>Kitasatospora</taxon>
    </lineage>
</organism>